<dbReference type="EMBL" id="JASCZI010030312">
    <property type="protein sequence ID" value="MED6121113.1"/>
    <property type="molecule type" value="Genomic_DNA"/>
</dbReference>
<proteinExistence type="predicted"/>
<comment type="caution">
    <text evidence="3">The sequence shown here is derived from an EMBL/GenBank/DDBJ whole genome shotgun (WGS) entry which is preliminary data.</text>
</comment>
<protein>
    <recommendedName>
        <fullName evidence="2">PB1-like domain-containing protein</fullName>
    </recommendedName>
</protein>
<evidence type="ECO:0000259" key="2">
    <source>
        <dbReference type="Pfam" id="PF26130"/>
    </source>
</evidence>
<gene>
    <name evidence="3" type="ORF">PIB30_027183</name>
</gene>
<sequence length="274" mass="30995">MVFLNIKVYHGGWIGHVDGSMRYIGGHTMIVEDNDSDFWCVYEAEEQLARFGHAKEDKAAMWYKDPQVTEYEIGLMLFDSDRAALDMIDQPRRGREARQRKRAEAKLPCLELTKSKGAPTVKLLVIRGGAALGHLQVPNHKKELRLQQMQTQKTSPHQELQEWVGSLFLNLYHKLATVMETKLKHHHQHSPSDNQVGRPGRGRNGSATKKIQSDNQAQPNKKPNTRSTSKSASRPNPKPNKKPSSQPNKKSSTQPTQRTCKNTNSMVSSSQPIR</sequence>
<keyword evidence="4" id="KW-1185">Reference proteome</keyword>
<feature type="compositionally biased region" description="Polar residues" evidence="1">
    <location>
        <begin position="205"/>
        <end position="228"/>
    </location>
</feature>
<evidence type="ECO:0000256" key="1">
    <source>
        <dbReference type="SAM" id="MobiDB-lite"/>
    </source>
</evidence>
<dbReference type="Proteomes" id="UP001341840">
    <property type="component" value="Unassembled WGS sequence"/>
</dbReference>
<evidence type="ECO:0000313" key="3">
    <source>
        <dbReference type="EMBL" id="MED6121113.1"/>
    </source>
</evidence>
<evidence type="ECO:0000313" key="4">
    <source>
        <dbReference type="Proteomes" id="UP001341840"/>
    </source>
</evidence>
<organism evidence="3 4">
    <name type="scientific">Stylosanthes scabra</name>
    <dbReference type="NCBI Taxonomy" id="79078"/>
    <lineage>
        <taxon>Eukaryota</taxon>
        <taxon>Viridiplantae</taxon>
        <taxon>Streptophyta</taxon>
        <taxon>Embryophyta</taxon>
        <taxon>Tracheophyta</taxon>
        <taxon>Spermatophyta</taxon>
        <taxon>Magnoliopsida</taxon>
        <taxon>eudicotyledons</taxon>
        <taxon>Gunneridae</taxon>
        <taxon>Pentapetalae</taxon>
        <taxon>rosids</taxon>
        <taxon>fabids</taxon>
        <taxon>Fabales</taxon>
        <taxon>Fabaceae</taxon>
        <taxon>Papilionoideae</taxon>
        <taxon>50 kb inversion clade</taxon>
        <taxon>dalbergioids sensu lato</taxon>
        <taxon>Dalbergieae</taxon>
        <taxon>Pterocarpus clade</taxon>
        <taxon>Stylosanthes</taxon>
    </lineage>
</organism>
<dbReference type="Pfam" id="PF26130">
    <property type="entry name" value="PB1-like"/>
    <property type="match status" value="1"/>
</dbReference>
<feature type="compositionally biased region" description="Low complexity" evidence="1">
    <location>
        <begin position="242"/>
        <end position="252"/>
    </location>
</feature>
<feature type="domain" description="PB1-like" evidence="2">
    <location>
        <begin position="4"/>
        <end position="93"/>
    </location>
</feature>
<feature type="compositionally biased region" description="Polar residues" evidence="1">
    <location>
        <begin position="253"/>
        <end position="274"/>
    </location>
</feature>
<reference evidence="3 4" key="1">
    <citation type="journal article" date="2023" name="Plants (Basel)">
        <title>Bridging the Gap: Combining Genomics and Transcriptomics Approaches to Understand Stylosanthes scabra, an Orphan Legume from the Brazilian Caatinga.</title>
        <authorList>
            <person name="Ferreira-Neto J.R.C."/>
            <person name="da Silva M.D."/>
            <person name="Binneck E."/>
            <person name="de Melo N.F."/>
            <person name="da Silva R.H."/>
            <person name="de Melo A.L.T.M."/>
            <person name="Pandolfi V."/>
            <person name="Bustamante F.O."/>
            <person name="Brasileiro-Vidal A.C."/>
            <person name="Benko-Iseppon A.M."/>
        </authorList>
    </citation>
    <scope>NUCLEOTIDE SEQUENCE [LARGE SCALE GENOMIC DNA]</scope>
    <source>
        <tissue evidence="3">Leaves</tissue>
    </source>
</reference>
<accession>A0ABU6RB07</accession>
<feature type="region of interest" description="Disordered" evidence="1">
    <location>
        <begin position="182"/>
        <end position="274"/>
    </location>
</feature>
<name>A0ABU6RB07_9FABA</name>
<dbReference type="InterPro" id="IPR058594">
    <property type="entry name" value="PB1-like_dom_pln"/>
</dbReference>